<keyword evidence="6" id="KW-0106">Calcium</keyword>
<protein>
    <recommendedName>
        <fullName evidence="9">Peptidase S53 domain-containing protein</fullName>
    </recommendedName>
</protein>
<dbReference type="SUPFAM" id="SSF52743">
    <property type="entry name" value="Subtilisin-like"/>
    <property type="match status" value="1"/>
</dbReference>
<feature type="active site" description="Charge relay system" evidence="8">
    <location>
        <position position="312"/>
    </location>
</feature>
<dbReference type="SUPFAM" id="SSF54897">
    <property type="entry name" value="Protease propeptides/inhibitors"/>
    <property type="match status" value="1"/>
</dbReference>
<dbReference type="InterPro" id="IPR036852">
    <property type="entry name" value="Peptidase_S8/S53_dom_sf"/>
</dbReference>
<keyword evidence="2 8" id="KW-0645">Protease</keyword>
<dbReference type="GO" id="GO:0004252">
    <property type="term" value="F:serine-type endopeptidase activity"/>
    <property type="evidence" value="ECO:0007669"/>
    <property type="project" value="UniProtKB-UniRule"/>
</dbReference>
<proteinExistence type="predicted"/>
<dbReference type="GO" id="GO:0006508">
    <property type="term" value="P:proteolysis"/>
    <property type="evidence" value="ECO:0007669"/>
    <property type="project" value="UniProtKB-KW"/>
</dbReference>
<name>A0A364LHP6_9GAMM</name>
<dbReference type="PROSITE" id="PS51695">
    <property type="entry name" value="SEDOLISIN"/>
    <property type="match status" value="1"/>
</dbReference>
<gene>
    <name evidence="10" type="ORF">B1207_11460</name>
</gene>
<dbReference type="Pfam" id="PF09286">
    <property type="entry name" value="Pro-kuma_activ"/>
    <property type="match status" value="1"/>
</dbReference>
<evidence type="ECO:0000313" key="11">
    <source>
        <dbReference type="Proteomes" id="UP000249458"/>
    </source>
</evidence>
<dbReference type="InterPro" id="IPR030400">
    <property type="entry name" value="Sedolisin_dom"/>
</dbReference>
<comment type="caution">
    <text evidence="8">Lacks conserved residue(s) required for the propagation of feature annotation.</text>
</comment>
<keyword evidence="7" id="KW-0865">Zymogen</keyword>
<dbReference type="GO" id="GO:0008240">
    <property type="term" value="F:tripeptidyl-peptidase activity"/>
    <property type="evidence" value="ECO:0007669"/>
    <property type="project" value="TreeGrafter"/>
</dbReference>
<feature type="active site" description="Charge relay system" evidence="8">
    <location>
        <position position="308"/>
    </location>
</feature>
<accession>A0A364LHP6</accession>
<dbReference type="PANTHER" id="PTHR14218">
    <property type="entry name" value="PROTEASE S8 TRIPEPTIDYL PEPTIDASE I CLN2"/>
    <property type="match status" value="1"/>
</dbReference>
<evidence type="ECO:0000256" key="1">
    <source>
        <dbReference type="ARBA" id="ARBA00001913"/>
    </source>
</evidence>
<dbReference type="PANTHER" id="PTHR14218:SF15">
    <property type="entry name" value="TRIPEPTIDYL-PEPTIDASE 1"/>
    <property type="match status" value="1"/>
</dbReference>
<dbReference type="InterPro" id="IPR050819">
    <property type="entry name" value="Tripeptidyl-peptidase_I"/>
</dbReference>
<evidence type="ECO:0000256" key="8">
    <source>
        <dbReference type="PROSITE-ProRule" id="PRU01032"/>
    </source>
</evidence>
<reference evidence="10 11" key="1">
    <citation type="submission" date="2017-02" db="EMBL/GenBank/DDBJ databases">
        <title>Legionella quilivanii strain from human: case report and whole genome sequencing analysis.</title>
        <authorList>
            <person name="Lalancette C."/>
            <person name="Leduc J.-M."/>
            <person name="Levesque S."/>
            <person name="Fournier E."/>
            <person name="Saoud J."/>
            <person name="Faucher S.P."/>
            <person name="Bernard K."/>
            <person name="Martineau C."/>
            <person name="Longtin J."/>
        </authorList>
    </citation>
    <scope>NUCLEOTIDE SEQUENCE [LARGE SCALE GENOMIC DNA]</scope>
    <source>
        <strain evidence="10 11">ID143958</strain>
    </source>
</reference>
<dbReference type="InterPro" id="IPR015366">
    <property type="entry name" value="S53_propep"/>
</dbReference>
<comment type="cofactor">
    <cofactor evidence="1">
        <name>Ca(2+)</name>
        <dbReference type="ChEBI" id="CHEBI:29108"/>
    </cofactor>
</comment>
<feature type="domain" description="Peptidase S53" evidence="9">
    <location>
        <begin position="220"/>
        <end position="643"/>
    </location>
</feature>
<evidence type="ECO:0000313" key="10">
    <source>
        <dbReference type="EMBL" id="RAP35800.1"/>
    </source>
</evidence>
<sequence length="643" mass="70267">MMLVKGLFFILLQCIITPLFAHTADVRLPNPELSLIQKAERLGPFNQKNKLSFTLWLKLRNQTQLDQIVKTIYDPQSPAFQQFLNADEVKRDYLPDENMIRAVTSYFKQRGMQVEPLYSNLKITGTAGQIEQIFHIRLNNYRYKNKIVYGNDQAPLIPQEIAAHVAGVSGLSNIPYASPKRRFKPKDVNIDTTHWQPEEIKLLWDSFTPAALPTTTSLQGVSGSHLRTVYQLNQIPPVNGVAIDGANQTIVIIDGCGNSTPNQILNHVNHYNTENSLPQLNASNFAVVKPDGSPYTGPCANPNGWDGEIILDIDASHTIAPAANIVLVMTDDVNNAEVAHALTTITSNQFSIGGFSNAYVVSNSWDNDVEHPFEMLEAILQLSAAQGLSVNFAAGDCGDQTYASSWPCTIMGAEPSVQYPVSSAFVTAVSGTSLFVDQSWNYAFETGWGTRVNGSFYSGSMGGVSRYRSAPAWQSVISNFIVGGYPQGTNNKRALPDIAMLGDLYTGLLTYSDGCNPCWDGGASLATPLFSGTLTLVNQARAALMGNPHPLGLAAPYFYVYNASLLQNKAINLITPPHLVISGATPINGGPVSAFKLHDPYFNQEIGFNWDSSLTIVENQFWNDVVGVGSPNIPNFVQMMARM</sequence>
<evidence type="ECO:0000256" key="2">
    <source>
        <dbReference type="ARBA" id="ARBA00022670"/>
    </source>
</evidence>
<evidence type="ECO:0000256" key="3">
    <source>
        <dbReference type="ARBA" id="ARBA00022723"/>
    </source>
</evidence>
<evidence type="ECO:0000259" key="9">
    <source>
        <dbReference type="PROSITE" id="PS51695"/>
    </source>
</evidence>
<dbReference type="SMART" id="SM00944">
    <property type="entry name" value="Pro-kuma_activ"/>
    <property type="match status" value="1"/>
</dbReference>
<dbReference type="GO" id="GO:0046872">
    <property type="term" value="F:metal ion binding"/>
    <property type="evidence" value="ECO:0007669"/>
    <property type="project" value="UniProtKB-KW"/>
</dbReference>
<dbReference type="EMBL" id="MVJN01000008">
    <property type="protein sequence ID" value="RAP35800.1"/>
    <property type="molecule type" value="Genomic_DNA"/>
</dbReference>
<feature type="active site" description="Charge relay system" evidence="8">
    <location>
        <position position="524"/>
    </location>
</feature>
<evidence type="ECO:0000256" key="5">
    <source>
        <dbReference type="ARBA" id="ARBA00022825"/>
    </source>
</evidence>
<keyword evidence="4 8" id="KW-0378">Hydrolase</keyword>
<dbReference type="Gene3D" id="3.40.50.200">
    <property type="entry name" value="Peptidase S8/S53 domain"/>
    <property type="match status" value="1"/>
</dbReference>
<organism evidence="10 11">
    <name type="scientific">Legionella quinlivanii</name>
    <dbReference type="NCBI Taxonomy" id="45073"/>
    <lineage>
        <taxon>Bacteria</taxon>
        <taxon>Pseudomonadati</taxon>
        <taxon>Pseudomonadota</taxon>
        <taxon>Gammaproteobacteria</taxon>
        <taxon>Legionellales</taxon>
        <taxon>Legionellaceae</taxon>
        <taxon>Legionella</taxon>
    </lineage>
</organism>
<comment type="caution">
    <text evidence="10">The sequence shown here is derived from an EMBL/GenBank/DDBJ whole genome shotgun (WGS) entry which is preliminary data.</text>
</comment>
<evidence type="ECO:0000256" key="7">
    <source>
        <dbReference type="ARBA" id="ARBA00023145"/>
    </source>
</evidence>
<dbReference type="CDD" id="cd04056">
    <property type="entry name" value="Peptidases_S53"/>
    <property type="match status" value="1"/>
</dbReference>
<keyword evidence="5 8" id="KW-0720">Serine protease</keyword>
<dbReference type="Proteomes" id="UP000249458">
    <property type="component" value="Unassembled WGS sequence"/>
</dbReference>
<keyword evidence="3" id="KW-0479">Metal-binding</keyword>
<dbReference type="AlphaFoldDB" id="A0A364LHP6"/>
<evidence type="ECO:0000256" key="4">
    <source>
        <dbReference type="ARBA" id="ARBA00022801"/>
    </source>
</evidence>
<evidence type="ECO:0000256" key="6">
    <source>
        <dbReference type="ARBA" id="ARBA00022837"/>
    </source>
</evidence>
<dbReference type="CDD" id="cd11377">
    <property type="entry name" value="Pro-peptidase_S53"/>
    <property type="match status" value="1"/>
</dbReference>